<evidence type="ECO:0000256" key="9">
    <source>
        <dbReference type="ARBA" id="ARBA00022842"/>
    </source>
</evidence>
<dbReference type="InterPro" id="IPR002646">
    <property type="entry name" value="PolA_pol_head_dom"/>
</dbReference>
<name>A0A9Q9P5G6_9MICO</name>
<dbReference type="Pfam" id="PF12627">
    <property type="entry name" value="PolyA_pol_RNAbd"/>
    <property type="match status" value="1"/>
</dbReference>
<dbReference type="Pfam" id="PF01966">
    <property type="entry name" value="HD"/>
    <property type="match status" value="1"/>
</dbReference>
<dbReference type="GO" id="GO:0016779">
    <property type="term" value="F:nucleotidyltransferase activity"/>
    <property type="evidence" value="ECO:0007669"/>
    <property type="project" value="UniProtKB-KW"/>
</dbReference>
<evidence type="ECO:0000259" key="12">
    <source>
        <dbReference type="Pfam" id="PF01743"/>
    </source>
</evidence>
<evidence type="ECO:0000256" key="7">
    <source>
        <dbReference type="ARBA" id="ARBA00022800"/>
    </source>
</evidence>
<dbReference type="Pfam" id="PF01743">
    <property type="entry name" value="PolyA_pol"/>
    <property type="match status" value="1"/>
</dbReference>
<dbReference type="InterPro" id="IPR032828">
    <property type="entry name" value="PolyA_RNA-bd"/>
</dbReference>
<dbReference type="GO" id="GO:0003723">
    <property type="term" value="F:RNA binding"/>
    <property type="evidence" value="ECO:0007669"/>
    <property type="project" value="UniProtKB-KW"/>
</dbReference>
<dbReference type="GO" id="GO:0046872">
    <property type="term" value="F:metal ion binding"/>
    <property type="evidence" value="ECO:0007669"/>
    <property type="project" value="UniProtKB-KW"/>
</dbReference>
<dbReference type="PANTHER" id="PTHR47545:SF1">
    <property type="entry name" value="MULTIFUNCTIONAL CCA PROTEIN"/>
    <property type="match status" value="1"/>
</dbReference>
<evidence type="ECO:0000259" key="14">
    <source>
        <dbReference type="Pfam" id="PF12627"/>
    </source>
</evidence>
<keyword evidence="8" id="KW-0067">ATP-binding</keyword>
<comment type="cofactor">
    <cofactor evidence="1">
        <name>Mg(2+)</name>
        <dbReference type="ChEBI" id="CHEBI:18420"/>
    </cofactor>
</comment>
<protein>
    <submittedName>
        <fullName evidence="15">HD domain-containing protein</fullName>
    </submittedName>
</protein>
<organism evidence="15 16">
    <name type="scientific">Curtobacterium poinsettiae</name>
    <dbReference type="NCBI Taxonomy" id="159612"/>
    <lineage>
        <taxon>Bacteria</taxon>
        <taxon>Bacillati</taxon>
        <taxon>Actinomycetota</taxon>
        <taxon>Actinomycetes</taxon>
        <taxon>Micrococcales</taxon>
        <taxon>Microbacteriaceae</taxon>
        <taxon>Curtobacterium</taxon>
    </lineage>
</organism>
<dbReference type="PANTHER" id="PTHR47545">
    <property type="entry name" value="MULTIFUNCTIONAL CCA PROTEIN"/>
    <property type="match status" value="1"/>
</dbReference>
<comment type="similarity">
    <text evidence="11">Belongs to the tRNA nucleotidyltransferase/poly(A) polymerase family.</text>
</comment>
<evidence type="ECO:0000259" key="13">
    <source>
        <dbReference type="Pfam" id="PF01966"/>
    </source>
</evidence>
<reference evidence="15" key="1">
    <citation type="submission" date="2022-09" db="EMBL/GenBank/DDBJ databases">
        <title>Taxonomy of Curtobacterium flaccumfaciens.</title>
        <authorList>
            <person name="Osdaghi E."/>
            <person name="Taghavi S.M."/>
            <person name="Hamidizade M."/>
            <person name="Abachi H."/>
            <person name="Fazliarab A."/>
            <person name="Baeyen S."/>
            <person name="Portier P."/>
            <person name="Van Vaerenbergh J."/>
            <person name="Jacques M.-A."/>
        </authorList>
    </citation>
    <scope>NUCLEOTIDE SEQUENCE</scope>
    <source>
        <strain evidence="15">AGQB46</strain>
    </source>
</reference>
<keyword evidence="3" id="KW-0819">tRNA processing</keyword>
<feature type="domain" description="tRNA nucleotidyltransferase/poly(A) polymerase RNA and SrmB- binding" evidence="14">
    <location>
        <begin position="155"/>
        <end position="215"/>
    </location>
</feature>
<evidence type="ECO:0000256" key="5">
    <source>
        <dbReference type="ARBA" id="ARBA00022723"/>
    </source>
</evidence>
<keyword evidence="2 11" id="KW-0808">Transferase</keyword>
<evidence type="ECO:0000313" key="15">
    <source>
        <dbReference type="EMBL" id="UYC79846.1"/>
    </source>
</evidence>
<dbReference type="RefSeq" id="WP_262138171.1">
    <property type="nucleotide sequence ID" value="NZ_CP106879.1"/>
</dbReference>
<sequence>MLEVLGGIGQPSLVGGAVRDALLREAGRGPTTTGDVDVEVHGTRTDVVVGALRAVGAIVVEAGAGFPVLKVVLDGSRVDVAVTAESGALDPVTVSALGRDFTVNAVAWDPRTNVFLDAVGGIDDAVIGVLRHASERCSEDPLRVLRAVQLVARFDFAVHPATLSLARSIAARFESIATGRIWPEIRKLALGDHVSAALRTLHDSGWERHLPELAAVRDVPQDPRWHPEGPVHVHLGAAGDAAARACTADGIRGDDRVVIVLAAVLHDLGKAGSGTQVLADDAGAVRIRSLGHEVSGAAAAAVLLGRLGAPRHIVERVVPLVREHMVPHSSNGAPPSVPAARRLFRRLGSSLPAMESWARVCEADSQGRGPGASRSSAWSWFDVALRDQVARRPVRLLSGRDLVDAGLTPGPVFRELLVASAAAQDDGVFDDVAGARAWLRRAVDARR</sequence>
<dbReference type="Gene3D" id="1.10.3090.10">
    <property type="entry name" value="cca-adding enzyme, domain 2"/>
    <property type="match status" value="1"/>
</dbReference>
<keyword evidence="6" id="KW-0547">Nucleotide-binding</keyword>
<keyword evidence="7" id="KW-0692">RNA repair</keyword>
<evidence type="ECO:0000256" key="6">
    <source>
        <dbReference type="ARBA" id="ARBA00022741"/>
    </source>
</evidence>
<feature type="domain" description="Poly A polymerase head" evidence="12">
    <location>
        <begin position="13"/>
        <end position="130"/>
    </location>
</feature>
<evidence type="ECO:0000256" key="8">
    <source>
        <dbReference type="ARBA" id="ARBA00022840"/>
    </source>
</evidence>
<evidence type="ECO:0000256" key="4">
    <source>
        <dbReference type="ARBA" id="ARBA00022695"/>
    </source>
</evidence>
<evidence type="ECO:0000256" key="1">
    <source>
        <dbReference type="ARBA" id="ARBA00001946"/>
    </source>
</evidence>
<proteinExistence type="inferred from homology"/>
<keyword evidence="5" id="KW-0479">Metal-binding</keyword>
<evidence type="ECO:0000256" key="11">
    <source>
        <dbReference type="RuleBase" id="RU003953"/>
    </source>
</evidence>
<dbReference type="InterPro" id="IPR043519">
    <property type="entry name" value="NT_sf"/>
</dbReference>
<dbReference type="InterPro" id="IPR050124">
    <property type="entry name" value="tRNA_CCA-adding_enzyme"/>
</dbReference>
<evidence type="ECO:0000256" key="10">
    <source>
        <dbReference type="ARBA" id="ARBA00022884"/>
    </source>
</evidence>
<dbReference type="EMBL" id="CP106879">
    <property type="protein sequence ID" value="UYC79846.1"/>
    <property type="molecule type" value="Genomic_DNA"/>
</dbReference>
<gene>
    <name evidence="15" type="ORF">OE229_11895</name>
</gene>
<evidence type="ECO:0000256" key="2">
    <source>
        <dbReference type="ARBA" id="ARBA00022679"/>
    </source>
</evidence>
<dbReference type="GO" id="GO:0042245">
    <property type="term" value="P:RNA repair"/>
    <property type="evidence" value="ECO:0007669"/>
    <property type="project" value="UniProtKB-KW"/>
</dbReference>
<dbReference type="Proteomes" id="UP001062223">
    <property type="component" value="Chromosome"/>
</dbReference>
<dbReference type="GO" id="GO:0008033">
    <property type="term" value="P:tRNA processing"/>
    <property type="evidence" value="ECO:0007669"/>
    <property type="project" value="UniProtKB-KW"/>
</dbReference>
<dbReference type="GO" id="GO:0005524">
    <property type="term" value="F:ATP binding"/>
    <property type="evidence" value="ECO:0007669"/>
    <property type="project" value="UniProtKB-KW"/>
</dbReference>
<dbReference type="SUPFAM" id="SSF81301">
    <property type="entry name" value="Nucleotidyltransferase"/>
    <property type="match status" value="1"/>
</dbReference>
<feature type="domain" description="HD" evidence="13">
    <location>
        <begin position="250"/>
        <end position="329"/>
    </location>
</feature>
<dbReference type="KEGG" id="cpoi:OE229_11895"/>
<keyword evidence="10 11" id="KW-0694">RNA-binding</keyword>
<evidence type="ECO:0000313" key="16">
    <source>
        <dbReference type="Proteomes" id="UP001062223"/>
    </source>
</evidence>
<accession>A0A9Q9P5G6</accession>
<dbReference type="InterPro" id="IPR006674">
    <property type="entry name" value="HD_domain"/>
</dbReference>
<dbReference type="AlphaFoldDB" id="A0A9Q9P5G6"/>
<keyword evidence="4" id="KW-0548">Nucleotidyltransferase</keyword>
<dbReference type="Gene3D" id="3.30.460.10">
    <property type="entry name" value="Beta Polymerase, domain 2"/>
    <property type="match status" value="1"/>
</dbReference>
<keyword evidence="9" id="KW-0460">Magnesium</keyword>
<dbReference type="SUPFAM" id="SSF81891">
    <property type="entry name" value="Poly A polymerase C-terminal region-like"/>
    <property type="match status" value="1"/>
</dbReference>
<evidence type="ECO:0000256" key="3">
    <source>
        <dbReference type="ARBA" id="ARBA00022694"/>
    </source>
</evidence>